<dbReference type="RefSeq" id="WP_004801457.1">
    <property type="nucleotide sequence ID" value="NZ_AUGJ01000017.1"/>
</dbReference>
<dbReference type="Pfam" id="PF14393">
    <property type="entry name" value="DUF4422"/>
    <property type="match status" value="1"/>
</dbReference>
<gene>
    <name evidence="2" type="ORF">HMPREF9943_00333</name>
</gene>
<dbReference type="Proteomes" id="UP000011758">
    <property type="component" value="Unassembled WGS sequence"/>
</dbReference>
<comment type="caution">
    <text evidence="2">The sequence shown here is derived from an EMBL/GenBank/DDBJ whole genome shotgun (WGS) entry which is preliminary data.</text>
</comment>
<dbReference type="PATRIC" id="fig|999415.3.peg.329"/>
<dbReference type="STRING" id="999415.HMPREF9943_00333"/>
<evidence type="ECO:0000313" key="3">
    <source>
        <dbReference type="Proteomes" id="UP000011758"/>
    </source>
</evidence>
<dbReference type="BioCyc" id="ECAT999415-HMP:GTTI-343-MONOMER"/>
<dbReference type="AlphaFoldDB" id="M2PAD9"/>
<dbReference type="EMBL" id="AGEJ01000007">
    <property type="protein sequence ID" value="EMD17332.1"/>
    <property type="molecule type" value="Genomic_DNA"/>
</dbReference>
<evidence type="ECO:0000259" key="1">
    <source>
        <dbReference type="Pfam" id="PF14393"/>
    </source>
</evidence>
<name>M2PAD9_9FIRM</name>
<dbReference type="eggNOG" id="COG1442">
    <property type="taxonomic scope" value="Bacteria"/>
</dbReference>
<dbReference type="InterPro" id="IPR025536">
    <property type="entry name" value="DUF4422"/>
</dbReference>
<accession>M2PAD9</accession>
<feature type="domain" description="DUF4422" evidence="1">
    <location>
        <begin position="5"/>
        <end position="222"/>
    </location>
</feature>
<keyword evidence="3" id="KW-1185">Reference proteome</keyword>
<proteinExistence type="predicted"/>
<dbReference type="OrthoDB" id="9798746at2"/>
<reference evidence="2 3" key="1">
    <citation type="submission" date="2013-02" db="EMBL/GenBank/DDBJ databases">
        <title>The Genome Sequence of Lactobacillus catenaformis F0143.</title>
        <authorList>
            <consortium name="The Broad Institute Genome Sequencing Platform"/>
            <person name="Earl A."/>
            <person name="Ward D."/>
            <person name="Feldgarden M."/>
            <person name="Gevers D."/>
            <person name="Izard J."/>
            <person name="Blanton J.M."/>
            <person name="Mathney J."/>
            <person name="Dewhirst F.E."/>
            <person name="Young S.K."/>
            <person name="Zeng Q."/>
            <person name="Gargeya S."/>
            <person name="Fitzgerald M."/>
            <person name="Haas B."/>
            <person name="Abouelleil A."/>
            <person name="Alvarado L."/>
            <person name="Arachchi H.M."/>
            <person name="Berlin A."/>
            <person name="Chapman S.B."/>
            <person name="Gearin G."/>
            <person name="Goldberg J."/>
            <person name="Griggs A."/>
            <person name="Gujja S."/>
            <person name="Hansen M."/>
            <person name="Heiman D."/>
            <person name="Howarth C."/>
            <person name="Larimer J."/>
            <person name="Lui A."/>
            <person name="MacDonald P.J.P."/>
            <person name="McCowen C."/>
            <person name="Montmayeur A."/>
            <person name="Murphy C."/>
            <person name="Neiman D."/>
            <person name="Pearson M."/>
            <person name="Priest M."/>
            <person name="Roberts A."/>
            <person name="Saif S."/>
            <person name="Shea T."/>
            <person name="Sisk P."/>
            <person name="Stolte C."/>
            <person name="Sykes S."/>
            <person name="Wortman J."/>
            <person name="Nusbaum C."/>
            <person name="Birren B."/>
        </authorList>
    </citation>
    <scope>NUCLEOTIDE SEQUENCE [LARGE SCALE GENOMIC DNA]</scope>
    <source>
        <strain evidence="2 3">OT 569</strain>
    </source>
</reference>
<evidence type="ECO:0000313" key="2">
    <source>
        <dbReference type="EMBL" id="EMD17332.1"/>
    </source>
</evidence>
<protein>
    <recommendedName>
        <fullName evidence="1">DUF4422 domain-containing protein</fullName>
    </recommendedName>
</protein>
<sequence length="260" mass="31180">MRDIRVIVATHKKYRMPGDSMYIPVHVGAEGKKSIGYQRDDQGENISSLNSAFCELTGLYWAWKNLDAEYIGLAHYRRHFKGWKKSKDLFEEVLTLEEANSILDHSDTDIILTKKRKYYIETIYDHYAHTMYVEPLDEAGRIIAEKYPEYKPYFDKHMKERSQHAFNMFIMRKDKLDAYCSWLFDILFELDKKFEQADYSAFHKRYPGRISERLLDVWLMKNNEHYVEVPFLYMEKINKIKKITGFLKAKLFHKKYGESF</sequence>
<organism evidence="2 3">
    <name type="scientific">Eggerthia catenaformis OT 569 = DSM 20559</name>
    <dbReference type="NCBI Taxonomy" id="999415"/>
    <lineage>
        <taxon>Bacteria</taxon>
        <taxon>Bacillati</taxon>
        <taxon>Bacillota</taxon>
        <taxon>Erysipelotrichia</taxon>
        <taxon>Erysipelotrichales</taxon>
        <taxon>Coprobacillaceae</taxon>
        <taxon>Eggerthia</taxon>
    </lineage>
</organism>